<accession>A0A5D2LEU0</accession>
<evidence type="ECO:0000256" key="7">
    <source>
        <dbReference type="ARBA" id="ARBA00023180"/>
    </source>
</evidence>
<evidence type="ECO:0000256" key="2">
    <source>
        <dbReference type="ARBA" id="ARBA00022512"/>
    </source>
</evidence>
<evidence type="ECO:0000256" key="8">
    <source>
        <dbReference type="ARBA" id="ARBA00023278"/>
    </source>
</evidence>
<evidence type="ECO:0000313" key="10">
    <source>
        <dbReference type="EMBL" id="TYH77809.1"/>
    </source>
</evidence>
<keyword evidence="6" id="KW-0677">Repeat</keyword>
<gene>
    <name evidence="10" type="ORF">ES332_D04G180800v1</name>
</gene>
<keyword evidence="8" id="KW-0379">Hydroxylation</keyword>
<dbReference type="Pfam" id="PF00560">
    <property type="entry name" value="LRR_1"/>
    <property type="match status" value="2"/>
</dbReference>
<evidence type="ECO:0000313" key="11">
    <source>
        <dbReference type="Proteomes" id="UP000322667"/>
    </source>
</evidence>
<reference evidence="10 11" key="1">
    <citation type="submission" date="2019-07" db="EMBL/GenBank/DDBJ databases">
        <title>WGS assembly of Gossypium tomentosum.</title>
        <authorList>
            <person name="Chen Z.J."/>
            <person name="Sreedasyam A."/>
            <person name="Ando A."/>
            <person name="Song Q."/>
            <person name="De L."/>
            <person name="Hulse-Kemp A."/>
            <person name="Ding M."/>
            <person name="Ye W."/>
            <person name="Kirkbride R."/>
            <person name="Jenkins J."/>
            <person name="Plott C."/>
            <person name="Lovell J."/>
            <person name="Lin Y.-M."/>
            <person name="Vaughn R."/>
            <person name="Liu B."/>
            <person name="Li W."/>
            <person name="Simpson S."/>
            <person name="Scheffler B."/>
            <person name="Saski C."/>
            <person name="Grover C."/>
            <person name="Hu G."/>
            <person name="Conover J."/>
            <person name="Carlson J."/>
            <person name="Shu S."/>
            <person name="Boston L."/>
            <person name="Williams M."/>
            <person name="Peterson D."/>
            <person name="Mcgee K."/>
            <person name="Jones D."/>
            <person name="Wendel J."/>
            <person name="Stelly D."/>
            <person name="Grimwood J."/>
            <person name="Schmutz J."/>
        </authorList>
    </citation>
    <scope>NUCLEOTIDE SEQUENCE [LARGE SCALE GENOMIC DNA]</scope>
    <source>
        <strain evidence="10">7179.01</strain>
    </source>
</reference>
<keyword evidence="5" id="KW-0732">Signal</keyword>
<keyword evidence="4" id="KW-0433">Leucine-rich repeat</keyword>
<evidence type="ECO:0000256" key="3">
    <source>
        <dbReference type="ARBA" id="ARBA00022525"/>
    </source>
</evidence>
<organism evidence="10 11">
    <name type="scientific">Gossypium tomentosum</name>
    <name type="common">Hawaiian cotton</name>
    <name type="synonym">Gossypium sandvicense</name>
    <dbReference type="NCBI Taxonomy" id="34277"/>
    <lineage>
        <taxon>Eukaryota</taxon>
        <taxon>Viridiplantae</taxon>
        <taxon>Streptophyta</taxon>
        <taxon>Embryophyta</taxon>
        <taxon>Tracheophyta</taxon>
        <taxon>Spermatophyta</taxon>
        <taxon>Magnoliopsida</taxon>
        <taxon>eudicotyledons</taxon>
        <taxon>Gunneridae</taxon>
        <taxon>Pentapetalae</taxon>
        <taxon>rosids</taxon>
        <taxon>malvids</taxon>
        <taxon>Malvales</taxon>
        <taxon>Malvaceae</taxon>
        <taxon>Malvoideae</taxon>
        <taxon>Gossypium</taxon>
    </lineage>
</organism>
<dbReference type="PANTHER" id="PTHR32093">
    <property type="entry name" value="LEUCINE-RICH REPEAT EXTENSIN-LIKE PROTEIN 3-RELATED"/>
    <property type="match status" value="1"/>
</dbReference>
<keyword evidence="2" id="KW-0134">Cell wall</keyword>
<protein>
    <recommendedName>
        <fullName evidence="9">Cell wall hydroxyproline-rich glycoprotein</fullName>
    </recommendedName>
</protein>
<keyword evidence="11" id="KW-1185">Reference proteome</keyword>
<evidence type="ECO:0000256" key="9">
    <source>
        <dbReference type="ARBA" id="ARBA00041871"/>
    </source>
</evidence>
<dbReference type="PANTHER" id="PTHR32093:SF120">
    <property type="entry name" value="LEUCINE-RICH REPEAT EXTENSIN-LIKE PROTEIN 3-RELATED"/>
    <property type="match status" value="1"/>
</dbReference>
<evidence type="ECO:0000256" key="6">
    <source>
        <dbReference type="ARBA" id="ARBA00022737"/>
    </source>
</evidence>
<evidence type="ECO:0000256" key="5">
    <source>
        <dbReference type="ARBA" id="ARBA00022729"/>
    </source>
</evidence>
<evidence type="ECO:0000256" key="4">
    <source>
        <dbReference type="ARBA" id="ARBA00022614"/>
    </source>
</evidence>
<dbReference type="Proteomes" id="UP000322667">
    <property type="component" value="Chromosome D04"/>
</dbReference>
<dbReference type="EMBL" id="CM017626">
    <property type="protein sequence ID" value="TYH77809.1"/>
    <property type="molecule type" value="Genomic_DNA"/>
</dbReference>
<comment type="subcellular location">
    <subcellularLocation>
        <location evidence="1">Secreted</location>
        <location evidence="1">Cell wall</location>
    </subcellularLocation>
</comment>
<name>A0A5D2LEU0_GOSTO</name>
<keyword evidence="3" id="KW-0964">Secreted</keyword>
<sequence length="245" mass="27895">MFLLVSVFVASCTCDEHYVSSHGGLTDKEVSYIKQRQLLYYRDDFAWEKAILSDPFNLTADWVGSCVCDYTGIRTVACIDLNHGDIVGCLPEELGLLTDLALFHINSNPFCGTVPHKFIKLKLMLELDLSNNWFTGKFLEVILKLPLLKFLDLRFNEFEGTIPKELFDKDLDVIFINHNRFRFNLPDNFGNSHVSVIILANNKFHGCMPASLGNTTGLEEIILMNNGFRSCLPEQFGWLKILTVF</sequence>
<dbReference type="AlphaFoldDB" id="A0A5D2LEU0"/>
<dbReference type="InterPro" id="IPR051582">
    <property type="entry name" value="LRR_extensin-like_regulator"/>
</dbReference>
<dbReference type="InterPro" id="IPR032675">
    <property type="entry name" value="LRR_dom_sf"/>
</dbReference>
<proteinExistence type="predicted"/>
<keyword evidence="7" id="KW-0325">Glycoprotein</keyword>
<dbReference type="InterPro" id="IPR001611">
    <property type="entry name" value="Leu-rich_rpt"/>
</dbReference>
<dbReference type="SUPFAM" id="SSF52058">
    <property type="entry name" value="L domain-like"/>
    <property type="match status" value="1"/>
</dbReference>
<evidence type="ECO:0000256" key="1">
    <source>
        <dbReference type="ARBA" id="ARBA00004191"/>
    </source>
</evidence>
<dbReference type="Gene3D" id="3.80.10.10">
    <property type="entry name" value="Ribonuclease Inhibitor"/>
    <property type="match status" value="2"/>
</dbReference>
<dbReference type="FunFam" id="3.80.10.10:FF:000224">
    <property type="entry name" value="Leucine-rich repeat extensin-like protein 1"/>
    <property type="match status" value="1"/>
</dbReference>